<organism evidence="2 3">
    <name type="scientific">Orchesella dallaii</name>
    <dbReference type="NCBI Taxonomy" id="48710"/>
    <lineage>
        <taxon>Eukaryota</taxon>
        <taxon>Metazoa</taxon>
        <taxon>Ecdysozoa</taxon>
        <taxon>Arthropoda</taxon>
        <taxon>Hexapoda</taxon>
        <taxon>Collembola</taxon>
        <taxon>Entomobryomorpha</taxon>
        <taxon>Entomobryoidea</taxon>
        <taxon>Orchesellidae</taxon>
        <taxon>Orchesellinae</taxon>
        <taxon>Orchesella</taxon>
    </lineage>
</organism>
<proteinExistence type="predicted"/>
<accession>A0ABP1QXE3</accession>
<comment type="caution">
    <text evidence="2">The sequence shown here is derived from an EMBL/GenBank/DDBJ whole genome shotgun (WGS) entry which is preliminary data.</text>
</comment>
<evidence type="ECO:0000256" key="1">
    <source>
        <dbReference type="SAM" id="Phobius"/>
    </source>
</evidence>
<dbReference type="Proteomes" id="UP001642540">
    <property type="component" value="Unassembled WGS sequence"/>
</dbReference>
<evidence type="ECO:0000313" key="3">
    <source>
        <dbReference type="Proteomes" id="UP001642540"/>
    </source>
</evidence>
<sequence length="71" mass="7891">MDSLISLLEDVVEGRETDEPIKGAIDYILLPLAMLGITGPIFVIMYIVMASVEFRLPPNTQGGRNFLGIYY</sequence>
<keyword evidence="1" id="KW-1133">Transmembrane helix</keyword>
<protein>
    <recommendedName>
        <fullName evidence="4">Sugar ABC transporter permease</fullName>
    </recommendedName>
</protein>
<keyword evidence="1" id="KW-0812">Transmembrane</keyword>
<gene>
    <name evidence="2" type="ORF">ODALV1_LOCUS16174</name>
</gene>
<feature type="transmembrane region" description="Helical" evidence="1">
    <location>
        <begin position="27"/>
        <end position="48"/>
    </location>
</feature>
<keyword evidence="1" id="KW-0472">Membrane</keyword>
<keyword evidence="3" id="KW-1185">Reference proteome</keyword>
<reference evidence="2 3" key="1">
    <citation type="submission" date="2024-08" db="EMBL/GenBank/DDBJ databases">
        <authorList>
            <person name="Cucini C."/>
            <person name="Frati F."/>
        </authorList>
    </citation>
    <scope>NUCLEOTIDE SEQUENCE [LARGE SCALE GENOMIC DNA]</scope>
</reference>
<name>A0ABP1QXE3_9HEXA</name>
<evidence type="ECO:0008006" key="4">
    <source>
        <dbReference type="Google" id="ProtNLM"/>
    </source>
</evidence>
<evidence type="ECO:0000313" key="2">
    <source>
        <dbReference type="EMBL" id="CAL8113790.1"/>
    </source>
</evidence>
<dbReference type="EMBL" id="CAXLJM020000049">
    <property type="protein sequence ID" value="CAL8113790.1"/>
    <property type="molecule type" value="Genomic_DNA"/>
</dbReference>